<dbReference type="InterPro" id="IPR002372">
    <property type="entry name" value="PQQ_rpt_dom"/>
</dbReference>
<proteinExistence type="predicted"/>
<reference evidence="3 4" key="1">
    <citation type="submission" date="2018-03" db="EMBL/GenBank/DDBJ databases">
        <title>Characteristics and genome of n-alkane degrading marine bacteria Gordonia iterans isolated from crude oil contaminated in Tae-an, South Korea.</title>
        <authorList>
            <person name="Lee S.-S."/>
            <person name="Kim H."/>
        </authorList>
    </citation>
    <scope>NUCLEOTIDE SEQUENCE [LARGE SCALE GENOMIC DNA]</scope>
    <source>
        <strain evidence="3 4">Co17</strain>
    </source>
</reference>
<dbReference type="OrthoDB" id="6189277at2"/>
<name>A0A2S0KHU8_9ACTN</name>
<keyword evidence="1" id="KW-0732">Signal</keyword>
<organism evidence="3 4">
    <name type="scientific">Gordonia iterans</name>
    <dbReference type="NCBI Taxonomy" id="1004901"/>
    <lineage>
        <taxon>Bacteria</taxon>
        <taxon>Bacillati</taxon>
        <taxon>Actinomycetota</taxon>
        <taxon>Actinomycetes</taxon>
        <taxon>Mycobacteriales</taxon>
        <taxon>Gordoniaceae</taxon>
        <taxon>Gordonia</taxon>
    </lineage>
</organism>
<gene>
    <name evidence="3" type="ORF">C6V83_14460</name>
</gene>
<keyword evidence="4" id="KW-1185">Reference proteome</keyword>
<dbReference type="KEGG" id="git:C6V83_14460"/>
<protein>
    <submittedName>
        <fullName evidence="3">Pyrrolo-quinoline quinone</fullName>
    </submittedName>
</protein>
<dbReference type="SUPFAM" id="SSF50998">
    <property type="entry name" value="Quinoprotein alcohol dehydrogenase-like"/>
    <property type="match status" value="1"/>
</dbReference>
<accession>A0A2S0KHU8</accession>
<dbReference type="PROSITE" id="PS51257">
    <property type="entry name" value="PROKAR_LIPOPROTEIN"/>
    <property type="match status" value="1"/>
</dbReference>
<dbReference type="Proteomes" id="UP000239814">
    <property type="component" value="Chromosome"/>
</dbReference>
<feature type="domain" description="Pyrrolo-quinoline quinone repeat" evidence="2">
    <location>
        <begin position="269"/>
        <end position="393"/>
    </location>
</feature>
<sequence length="438" mass="45458">MQQTARHHGSRLRAVAAVVLATVTALVLASCADGQEEVRAIPGAGWPMYGADNGNTNYTPVTVPAGLELSWRRPTGGPITAPISLNQYGDVGITARTTSGCNVFVFDHNSGRKNFCKRMTEGVQFNAMTLDQHGQPFLGESGALVAFNGGGMIRWRMPVVGTSLSAKFAGPGRILSVTTQGQLLLLNAQNDAFEAPEVRLRPNADPEDPTFGLGDCIAGGPQCAVTAPAAVDSKRDRFYLNFRAEGAAASQLTAMSYADRDGAREFTGVWNADLPGGMVGPATLSHDGETVYAFGGDGKLYAYAAGDGALRWCHDLGEHGFATLTVSPDGVLIPTGSVGAPLTVLKDDGDSATVIAKREDLQTVSLSTLTGGGSAWTVVRSGPEQKLVLTEVSVTDGATKRSLDLPDATGFATGVAVSAGGDVAVAVNLGEVYYFSAG</sequence>
<dbReference type="RefSeq" id="WP_105942977.1">
    <property type="nucleotide sequence ID" value="NZ_CP027433.1"/>
</dbReference>
<dbReference type="InterPro" id="IPR011047">
    <property type="entry name" value="Quinoprotein_ADH-like_sf"/>
</dbReference>
<feature type="signal peptide" evidence="1">
    <location>
        <begin position="1"/>
        <end position="29"/>
    </location>
</feature>
<dbReference type="Gene3D" id="2.130.10.10">
    <property type="entry name" value="YVTN repeat-like/Quinoprotein amine dehydrogenase"/>
    <property type="match status" value="1"/>
</dbReference>
<evidence type="ECO:0000259" key="2">
    <source>
        <dbReference type="Pfam" id="PF13360"/>
    </source>
</evidence>
<dbReference type="AlphaFoldDB" id="A0A2S0KHU8"/>
<dbReference type="Pfam" id="PF13360">
    <property type="entry name" value="PQQ_2"/>
    <property type="match status" value="1"/>
</dbReference>
<feature type="chain" id="PRO_5038796066" evidence="1">
    <location>
        <begin position="30"/>
        <end position="438"/>
    </location>
</feature>
<evidence type="ECO:0000313" key="4">
    <source>
        <dbReference type="Proteomes" id="UP000239814"/>
    </source>
</evidence>
<dbReference type="EMBL" id="CP027433">
    <property type="protein sequence ID" value="AVM01267.1"/>
    <property type="molecule type" value="Genomic_DNA"/>
</dbReference>
<dbReference type="InterPro" id="IPR015943">
    <property type="entry name" value="WD40/YVTN_repeat-like_dom_sf"/>
</dbReference>
<evidence type="ECO:0000313" key="3">
    <source>
        <dbReference type="EMBL" id="AVM01267.1"/>
    </source>
</evidence>
<evidence type="ECO:0000256" key="1">
    <source>
        <dbReference type="SAM" id="SignalP"/>
    </source>
</evidence>